<accession>A0A413T1J8</accession>
<dbReference type="RefSeq" id="WP_008143396.1">
    <property type="nucleotide sequence ID" value="NZ_CABJGD010000009.1"/>
</dbReference>
<comment type="caution">
    <text evidence="1">The sequence shown here is derived from an EMBL/GenBank/DDBJ whole genome shotgun (WGS) entry which is preliminary data.</text>
</comment>
<dbReference type="GeneID" id="78403386"/>
<evidence type="ECO:0000313" key="2">
    <source>
        <dbReference type="Proteomes" id="UP000283855"/>
    </source>
</evidence>
<proteinExistence type="predicted"/>
<organism evidence="1 2">
    <name type="scientific">Phocaeicola coprophilus</name>
    <dbReference type="NCBI Taxonomy" id="387090"/>
    <lineage>
        <taxon>Bacteria</taxon>
        <taxon>Pseudomonadati</taxon>
        <taxon>Bacteroidota</taxon>
        <taxon>Bacteroidia</taxon>
        <taxon>Bacteroidales</taxon>
        <taxon>Bacteroidaceae</taxon>
        <taxon>Phocaeicola</taxon>
    </lineage>
</organism>
<dbReference type="EMBL" id="QSFT01000009">
    <property type="protein sequence ID" value="RHA76755.1"/>
    <property type="molecule type" value="Genomic_DNA"/>
</dbReference>
<name>A0A413T1J8_9BACT</name>
<gene>
    <name evidence="1" type="ORF">DW921_06140</name>
</gene>
<evidence type="ECO:0000313" key="1">
    <source>
        <dbReference type="EMBL" id="RHA76755.1"/>
    </source>
</evidence>
<dbReference type="AlphaFoldDB" id="A0A413T1J8"/>
<protein>
    <submittedName>
        <fullName evidence="1">Uncharacterized protein</fullName>
    </submittedName>
</protein>
<dbReference type="Proteomes" id="UP000283855">
    <property type="component" value="Unassembled WGS sequence"/>
</dbReference>
<reference evidence="1 2" key="1">
    <citation type="submission" date="2018-08" db="EMBL/GenBank/DDBJ databases">
        <title>A genome reference for cultivated species of the human gut microbiota.</title>
        <authorList>
            <person name="Zou Y."/>
            <person name="Xue W."/>
            <person name="Luo G."/>
        </authorList>
    </citation>
    <scope>NUCLEOTIDE SEQUENCE [LARGE SCALE GENOMIC DNA]</scope>
    <source>
        <strain evidence="1 2">AM42-38</strain>
    </source>
</reference>
<sequence length="101" mass="11339">MKKVLVLFLGMVMSASMMWADNAPKKVEKSTEDKPQTVYVEVYLNDLSGEVLDRLAQEGALLKQAFMTYSPDGSRLYKVIVLSSDLKEKVMYLTEDGRVVG</sequence>